<dbReference type="InterPro" id="IPR027417">
    <property type="entry name" value="P-loop_NTPase"/>
</dbReference>
<evidence type="ECO:0000256" key="1">
    <source>
        <dbReference type="ARBA" id="ARBA00022737"/>
    </source>
</evidence>
<dbReference type="Gene3D" id="3.40.50.300">
    <property type="entry name" value="P-loop containing nucleotide triphosphate hydrolases"/>
    <property type="match status" value="1"/>
</dbReference>
<dbReference type="InterPro" id="IPR042197">
    <property type="entry name" value="Apaf_helical"/>
</dbReference>
<name>A0AAV0R8A2_9ROSI</name>
<dbReference type="GO" id="GO:0051707">
    <property type="term" value="P:response to other organism"/>
    <property type="evidence" value="ECO:0007669"/>
    <property type="project" value="UniProtKB-ARBA"/>
</dbReference>
<dbReference type="SUPFAM" id="SSF52540">
    <property type="entry name" value="P-loop containing nucleoside triphosphate hydrolases"/>
    <property type="match status" value="1"/>
</dbReference>
<dbReference type="Pfam" id="PF00931">
    <property type="entry name" value="NB-ARC"/>
    <property type="match status" value="1"/>
</dbReference>
<dbReference type="Gene3D" id="1.10.8.430">
    <property type="entry name" value="Helical domain of apoptotic protease-activating factors"/>
    <property type="match status" value="1"/>
</dbReference>
<protein>
    <recommendedName>
        <fullName evidence="12">Disease resistance protein RGA3</fullName>
    </recommendedName>
</protein>
<evidence type="ECO:0000313" key="10">
    <source>
        <dbReference type="EMBL" id="CAI0552658.1"/>
    </source>
</evidence>
<evidence type="ECO:0000259" key="8">
    <source>
        <dbReference type="Pfam" id="PF23559"/>
    </source>
</evidence>
<dbReference type="FunFam" id="3.40.50.300:FF:001091">
    <property type="entry name" value="Probable disease resistance protein At1g61300"/>
    <property type="match status" value="1"/>
</dbReference>
<dbReference type="FunFam" id="1.10.10.10:FF:000322">
    <property type="entry name" value="Probable disease resistance protein At1g63360"/>
    <property type="match status" value="1"/>
</dbReference>
<dbReference type="InterPro" id="IPR058922">
    <property type="entry name" value="WHD_DRP"/>
</dbReference>
<dbReference type="Gene3D" id="3.80.10.10">
    <property type="entry name" value="Ribonuclease Inhibitor"/>
    <property type="match status" value="1"/>
</dbReference>
<keyword evidence="2" id="KW-0547">Nucleotide-binding</keyword>
<accession>A0AAV0R8A2</accession>
<evidence type="ECO:0000259" key="6">
    <source>
        <dbReference type="Pfam" id="PF00931"/>
    </source>
</evidence>
<evidence type="ECO:0000259" key="7">
    <source>
        <dbReference type="Pfam" id="PF18052"/>
    </source>
</evidence>
<feature type="domain" description="Disease resistance N-terminal" evidence="7">
    <location>
        <begin position="14"/>
        <end position="101"/>
    </location>
</feature>
<dbReference type="SUPFAM" id="SSF52058">
    <property type="entry name" value="L domain-like"/>
    <property type="match status" value="1"/>
</dbReference>
<reference evidence="10" key="1">
    <citation type="submission" date="2022-08" db="EMBL/GenBank/DDBJ databases">
        <authorList>
            <person name="Gutierrez-Valencia J."/>
        </authorList>
    </citation>
    <scope>NUCLEOTIDE SEQUENCE</scope>
</reference>
<feature type="domain" description="Disease resistance R13L4/SHOC-2-like LRR" evidence="9">
    <location>
        <begin position="599"/>
        <end position="730"/>
    </location>
</feature>
<dbReference type="Gene3D" id="1.20.5.4130">
    <property type="match status" value="1"/>
</dbReference>
<evidence type="ECO:0000256" key="3">
    <source>
        <dbReference type="ARBA" id="ARBA00022821"/>
    </source>
</evidence>
<evidence type="ECO:0000259" key="9">
    <source>
        <dbReference type="Pfam" id="PF23598"/>
    </source>
</evidence>
<dbReference type="GO" id="GO:0006952">
    <property type="term" value="P:defense response"/>
    <property type="evidence" value="ECO:0007669"/>
    <property type="project" value="UniProtKB-KW"/>
</dbReference>
<dbReference type="PANTHER" id="PTHR36766:SF38">
    <property type="entry name" value="DISEASE RESISTANCE PROTEIN RGA3"/>
    <property type="match status" value="1"/>
</dbReference>
<keyword evidence="4" id="KW-0067">ATP-binding</keyword>
<evidence type="ECO:0008006" key="12">
    <source>
        <dbReference type="Google" id="ProtNLM"/>
    </source>
</evidence>
<dbReference type="InterPro" id="IPR041118">
    <property type="entry name" value="Rx_N"/>
</dbReference>
<evidence type="ECO:0000256" key="4">
    <source>
        <dbReference type="ARBA" id="ARBA00022840"/>
    </source>
</evidence>
<dbReference type="AlphaFoldDB" id="A0AAV0R8A2"/>
<evidence type="ECO:0000313" key="11">
    <source>
        <dbReference type="Proteomes" id="UP001154282"/>
    </source>
</evidence>
<dbReference type="PANTHER" id="PTHR36766">
    <property type="entry name" value="PLANT BROAD-SPECTRUM MILDEW RESISTANCE PROTEIN RPW8"/>
    <property type="match status" value="1"/>
</dbReference>
<dbReference type="Pfam" id="PF18052">
    <property type="entry name" value="Rx_N"/>
    <property type="match status" value="1"/>
</dbReference>
<sequence>MAEIILAPIGKEIVGKLTGLALEKLLKEIRLWWALKGELNRLLETMSTINAVLLDAEEKQKQDHQVKDWLRKLSEVMYDADDLLDDFATEASRRQQQQQQQQETCSCSTVVCHVASLCKRLFYELAMAHSVKDVRKRLDDIAADRQMLRLDPDRRLDEEGTDDDRETNSSPPSVVVGRDDDKEEVVGRLLSDDEDAYVLPIVGIGGLGKSTLAQLVFGDKQIKSRFEVRVWVYVSQDFSVKNLVRKILESVTNESIEKQEDGQLEMMKDRLRKTIRGRKYLIVLDDVWNEDNRKWRELETCLGLCPGTGNRVLLTTRSGAVAAAATARKPHFLRGISVDQSWELMVKMVFEGQEPISKEVVGIGKAIADKCGGVPLAVNTIGSLLRFKDPETEWSFFLENELCSIPEGEKYILTNLRLSYNHLPRHLKICFAYCRLFPKGYRIKVRTLIQLWIAQGFVESAGMNHEAEGMNYFQKLWWGSFFQEVERDQFGNVETCKMHDLMHDLATSITDDSIVVMDHIDGGKATVTPRTRHVSLSLLHADISNRRPFHDDQHFHQTPGRSAPCYLQEASRLRTFLFIHSDYITSITGWLDGELCQTLLHSLQRVRVLGLKETHPWVNDYSSLKAFNVLNSISELKQLRYIDFESACMTEIPASITTLVKLQVLNLCSCQWLERLPGDIEKLVNLRHLYLDGCDKLTHMPKGIGKLTSLLTLDLFIVASPSEFGGELSSFSSPCLSSLTIMGPHKMKQMPAFPSLDGFLCWGIDSFDTLLRSVDVAGYEGSASLPVPIHPLWKLKELELCYMDDFGGLPEEWLRNLASLETLRIHYCDGLRSLPPGMRQLKSLQRLEIEDCHYLEDRCWHGGGLDWPNICHIPSISILHCHMERLEELNW</sequence>
<dbReference type="InterPro" id="IPR055414">
    <property type="entry name" value="LRR_R13L4/SHOC2-like"/>
</dbReference>
<dbReference type="Proteomes" id="UP001154282">
    <property type="component" value="Unassembled WGS sequence"/>
</dbReference>
<dbReference type="GO" id="GO:0043531">
    <property type="term" value="F:ADP binding"/>
    <property type="evidence" value="ECO:0007669"/>
    <property type="project" value="InterPro"/>
</dbReference>
<dbReference type="Gene3D" id="1.10.10.10">
    <property type="entry name" value="Winged helix-like DNA-binding domain superfamily/Winged helix DNA-binding domain"/>
    <property type="match status" value="1"/>
</dbReference>
<dbReference type="InterPro" id="IPR032675">
    <property type="entry name" value="LRR_dom_sf"/>
</dbReference>
<dbReference type="EMBL" id="CAMGYJ010000010">
    <property type="protein sequence ID" value="CAI0552658.1"/>
    <property type="molecule type" value="Genomic_DNA"/>
</dbReference>
<keyword evidence="11" id="KW-1185">Reference proteome</keyword>
<gene>
    <name evidence="10" type="ORF">LITE_LOCUS46528</name>
</gene>
<feature type="domain" description="Disease resistance protein winged helix" evidence="8">
    <location>
        <begin position="436"/>
        <end position="506"/>
    </location>
</feature>
<evidence type="ECO:0000256" key="2">
    <source>
        <dbReference type="ARBA" id="ARBA00022741"/>
    </source>
</evidence>
<dbReference type="PRINTS" id="PR00364">
    <property type="entry name" value="DISEASERSIST"/>
</dbReference>
<evidence type="ECO:0000256" key="5">
    <source>
        <dbReference type="SAM" id="MobiDB-lite"/>
    </source>
</evidence>
<dbReference type="InterPro" id="IPR036388">
    <property type="entry name" value="WH-like_DNA-bd_sf"/>
</dbReference>
<keyword evidence="1" id="KW-0677">Repeat</keyword>
<dbReference type="Pfam" id="PF23559">
    <property type="entry name" value="WHD_DRP"/>
    <property type="match status" value="1"/>
</dbReference>
<organism evidence="10 11">
    <name type="scientific">Linum tenue</name>
    <dbReference type="NCBI Taxonomy" id="586396"/>
    <lineage>
        <taxon>Eukaryota</taxon>
        <taxon>Viridiplantae</taxon>
        <taxon>Streptophyta</taxon>
        <taxon>Embryophyta</taxon>
        <taxon>Tracheophyta</taxon>
        <taxon>Spermatophyta</taxon>
        <taxon>Magnoliopsida</taxon>
        <taxon>eudicotyledons</taxon>
        <taxon>Gunneridae</taxon>
        <taxon>Pentapetalae</taxon>
        <taxon>rosids</taxon>
        <taxon>fabids</taxon>
        <taxon>Malpighiales</taxon>
        <taxon>Linaceae</taxon>
        <taxon>Linum</taxon>
    </lineage>
</organism>
<dbReference type="InterPro" id="IPR002182">
    <property type="entry name" value="NB-ARC"/>
</dbReference>
<dbReference type="Pfam" id="PF23598">
    <property type="entry name" value="LRR_14"/>
    <property type="match status" value="1"/>
</dbReference>
<feature type="domain" description="NB-ARC" evidence="6">
    <location>
        <begin position="179"/>
        <end position="352"/>
    </location>
</feature>
<proteinExistence type="predicted"/>
<comment type="caution">
    <text evidence="10">The sequence shown here is derived from an EMBL/GenBank/DDBJ whole genome shotgun (WGS) entry which is preliminary data.</text>
</comment>
<dbReference type="GO" id="GO:0005524">
    <property type="term" value="F:ATP binding"/>
    <property type="evidence" value="ECO:0007669"/>
    <property type="project" value="UniProtKB-KW"/>
</dbReference>
<keyword evidence="3" id="KW-0611">Plant defense</keyword>
<feature type="region of interest" description="Disordered" evidence="5">
    <location>
        <begin position="152"/>
        <end position="178"/>
    </location>
</feature>